<dbReference type="InterPro" id="IPR002347">
    <property type="entry name" value="SDR_fam"/>
</dbReference>
<dbReference type="PROSITE" id="PS00061">
    <property type="entry name" value="ADH_SHORT"/>
    <property type="match status" value="1"/>
</dbReference>
<dbReference type="Gene3D" id="3.40.50.720">
    <property type="entry name" value="NAD(P)-binding Rossmann-like Domain"/>
    <property type="match status" value="1"/>
</dbReference>
<gene>
    <name evidence="3" type="primary">gno_1</name>
    <name evidence="3" type="ORF">Mcate_00223</name>
</gene>
<evidence type="ECO:0000259" key="2">
    <source>
        <dbReference type="SMART" id="SM00822"/>
    </source>
</evidence>
<dbReference type="InterPro" id="IPR020904">
    <property type="entry name" value="Sc_DH/Rdtase_CS"/>
</dbReference>
<dbReference type="PANTHER" id="PTHR42760">
    <property type="entry name" value="SHORT-CHAIN DEHYDROGENASES/REDUCTASES FAMILY MEMBER"/>
    <property type="match status" value="1"/>
</dbReference>
<dbReference type="RefSeq" id="WP_027887374.1">
    <property type="nucleotide sequence ID" value="NZ_JBHSXZ010000003.1"/>
</dbReference>
<comment type="similarity">
    <text evidence="1">Belongs to the short-chain dehydrogenases/reductases (SDR) family.</text>
</comment>
<dbReference type="SMART" id="SM00822">
    <property type="entry name" value="PKS_KR"/>
    <property type="match status" value="1"/>
</dbReference>
<dbReference type="InterPro" id="IPR036291">
    <property type="entry name" value="NAD(P)-bd_dom_sf"/>
</dbReference>
<name>A0A399E7D4_9DEIN</name>
<proteinExistence type="inferred from homology"/>
<accession>A0A399E7D4</accession>
<dbReference type="Proteomes" id="UP000266089">
    <property type="component" value="Unassembled WGS sequence"/>
</dbReference>
<dbReference type="InterPro" id="IPR057326">
    <property type="entry name" value="KR_dom"/>
</dbReference>
<dbReference type="PRINTS" id="PR00080">
    <property type="entry name" value="SDRFAMILY"/>
</dbReference>
<dbReference type="Pfam" id="PF13561">
    <property type="entry name" value="adh_short_C2"/>
    <property type="match status" value="1"/>
</dbReference>
<sequence>MKELFELNKRVALVTGGTGGLGLEMARALREAGAQVALLGRNQESLHCCARELGALPVVADVASAEEAQGAVKQVLHELGRVDILVNAAGTHVIKPSLELSPAEWQRVLEVNLSGSFFMAQAVAGPMRAQGYGRIINIGSVMSARGLPRRAAYAASKGGLVTLTYTLAQEWGEWGIRVNAIAPGFFHTHMTDALFQDALWVERLEQRVAVRRAGQPRDLAGAVVFLASPASEYVNGHVLYVDGGFTTGEPW</sequence>
<dbReference type="OrthoDB" id="9803333at2"/>
<dbReference type="GO" id="GO:0008874">
    <property type="term" value="F:gluconate 5-dehydrogenase activity"/>
    <property type="evidence" value="ECO:0007669"/>
    <property type="project" value="UniProtKB-EC"/>
</dbReference>
<dbReference type="FunFam" id="3.40.50.720:FF:000084">
    <property type="entry name" value="Short-chain dehydrogenase reductase"/>
    <property type="match status" value="1"/>
</dbReference>
<dbReference type="AlphaFoldDB" id="A0A399E7D4"/>
<evidence type="ECO:0000256" key="1">
    <source>
        <dbReference type="ARBA" id="ARBA00006484"/>
    </source>
</evidence>
<protein>
    <submittedName>
        <fullName evidence="3">Gluconate 5-dehydrogenase</fullName>
        <ecNumber evidence="3">1.1.1.69</ecNumber>
    </submittedName>
</protein>
<evidence type="ECO:0000313" key="4">
    <source>
        <dbReference type="Proteomes" id="UP000266089"/>
    </source>
</evidence>
<reference evidence="3 4" key="1">
    <citation type="submission" date="2018-08" db="EMBL/GenBank/DDBJ databases">
        <title>Meiothermus cateniformans JCM 15151 genome sequencing project.</title>
        <authorList>
            <person name="Da Costa M.S."/>
            <person name="Albuquerque L."/>
            <person name="Raposo P."/>
            <person name="Froufe H.J.C."/>
            <person name="Barroso C.S."/>
            <person name="Egas C."/>
        </authorList>
    </citation>
    <scope>NUCLEOTIDE SEQUENCE [LARGE SCALE GENOMIC DNA]</scope>
    <source>
        <strain evidence="3 4">JCM 15151</strain>
    </source>
</reference>
<comment type="caution">
    <text evidence="3">The sequence shown here is derived from an EMBL/GenBank/DDBJ whole genome shotgun (WGS) entry which is preliminary data.</text>
</comment>
<dbReference type="SUPFAM" id="SSF51735">
    <property type="entry name" value="NAD(P)-binding Rossmann-fold domains"/>
    <property type="match status" value="1"/>
</dbReference>
<dbReference type="EC" id="1.1.1.69" evidence="3"/>
<evidence type="ECO:0000313" key="3">
    <source>
        <dbReference type="EMBL" id="RIH79786.1"/>
    </source>
</evidence>
<keyword evidence="3" id="KW-0560">Oxidoreductase</keyword>
<dbReference type="NCBIfam" id="NF005559">
    <property type="entry name" value="PRK07231.1"/>
    <property type="match status" value="1"/>
</dbReference>
<dbReference type="PRINTS" id="PR00081">
    <property type="entry name" value="GDHRDH"/>
</dbReference>
<dbReference type="EMBL" id="QWKX01000003">
    <property type="protein sequence ID" value="RIH79786.1"/>
    <property type="molecule type" value="Genomic_DNA"/>
</dbReference>
<feature type="domain" description="Ketoreductase" evidence="2">
    <location>
        <begin position="10"/>
        <end position="184"/>
    </location>
</feature>
<organism evidence="3 4">
    <name type="scientific">Meiothermus taiwanensis</name>
    <dbReference type="NCBI Taxonomy" id="172827"/>
    <lineage>
        <taxon>Bacteria</taxon>
        <taxon>Thermotogati</taxon>
        <taxon>Deinococcota</taxon>
        <taxon>Deinococci</taxon>
        <taxon>Thermales</taxon>
        <taxon>Thermaceae</taxon>
        <taxon>Meiothermus</taxon>
    </lineage>
</organism>